<dbReference type="HOGENOM" id="CLU_023989_0_0_10"/>
<feature type="domain" description="Methyl-accepting transducer" evidence="7">
    <location>
        <begin position="483"/>
        <end position="719"/>
    </location>
</feature>
<evidence type="ECO:0000256" key="2">
    <source>
        <dbReference type="ARBA" id="ARBA00023224"/>
    </source>
</evidence>
<dbReference type="InterPro" id="IPR004090">
    <property type="entry name" value="Chemotax_Me-accpt_rcpt"/>
</dbReference>
<dbReference type="SUPFAM" id="SSF55781">
    <property type="entry name" value="GAF domain-like"/>
    <property type="match status" value="1"/>
</dbReference>
<keyword evidence="6" id="KW-0812">Transmembrane</keyword>
<feature type="region of interest" description="Disordered" evidence="5">
    <location>
        <begin position="134"/>
        <end position="153"/>
    </location>
</feature>
<evidence type="ECO:0000256" key="4">
    <source>
        <dbReference type="PROSITE-ProRule" id="PRU00284"/>
    </source>
</evidence>
<dbReference type="Pfam" id="PF00015">
    <property type="entry name" value="MCPsignal"/>
    <property type="match status" value="1"/>
</dbReference>
<dbReference type="CDD" id="cd11386">
    <property type="entry name" value="MCP_signal"/>
    <property type="match status" value="1"/>
</dbReference>
<feature type="transmembrane region" description="Helical" evidence="6">
    <location>
        <begin position="158"/>
        <end position="177"/>
    </location>
</feature>
<comment type="similarity">
    <text evidence="3">Belongs to the methyl-accepting chemotaxis (MCP) protein family.</text>
</comment>
<feature type="region of interest" description="Disordered" evidence="5">
    <location>
        <begin position="753"/>
        <end position="779"/>
    </location>
</feature>
<evidence type="ECO:0000313" key="9">
    <source>
        <dbReference type="EMBL" id="CBH25969.1"/>
    </source>
</evidence>
<dbReference type="AlphaFoldDB" id="D5HD64"/>
<feature type="transmembrane region" description="Helical" evidence="6">
    <location>
        <begin position="183"/>
        <end position="205"/>
    </location>
</feature>
<dbReference type="Gene3D" id="3.30.450.40">
    <property type="match status" value="1"/>
</dbReference>
<evidence type="ECO:0000313" key="10">
    <source>
        <dbReference type="Proteomes" id="UP000000933"/>
    </source>
</evidence>
<organism evidence="9 10">
    <name type="scientific">Salinibacter ruber (strain M8)</name>
    <dbReference type="NCBI Taxonomy" id="761659"/>
    <lineage>
        <taxon>Bacteria</taxon>
        <taxon>Pseudomonadati</taxon>
        <taxon>Rhodothermota</taxon>
        <taxon>Rhodothermia</taxon>
        <taxon>Rhodothermales</taxon>
        <taxon>Salinibacteraceae</taxon>
        <taxon>Salinibacter</taxon>
    </lineage>
</organism>
<evidence type="ECO:0000256" key="6">
    <source>
        <dbReference type="SAM" id="Phobius"/>
    </source>
</evidence>
<dbReference type="InterPro" id="IPR003660">
    <property type="entry name" value="HAMP_dom"/>
</dbReference>
<gene>
    <name evidence="9" type="ordered locus">SRM_03048</name>
</gene>
<comment type="subcellular location">
    <subcellularLocation>
        <location evidence="1">Membrane</location>
    </subcellularLocation>
</comment>
<dbReference type="EMBL" id="FP565814">
    <property type="protein sequence ID" value="CBH25969.1"/>
    <property type="molecule type" value="Genomic_DNA"/>
</dbReference>
<feature type="compositionally biased region" description="Low complexity" evidence="5">
    <location>
        <begin position="137"/>
        <end position="147"/>
    </location>
</feature>
<proteinExistence type="inferred from homology"/>
<evidence type="ECO:0000259" key="8">
    <source>
        <dbReference type="PROSITE" id="PS50885"/>
    </source>
</evidence>
<feature type="domain" description="HAMP" evidence="8">
    <location>
        <begin position="425"/>
        <end position="478"/>
    </location>
</feature>
<keyword evidence="6" id="KW-0472">Membrane</keyword>
<dbReference type="PROSITE" id="PS50885">
    <property type="entry name" value="HAMP"/>
    <property type="match status" value="1"/>
</dbReference>
<keyword evidence="6" id="KW-1133">Transmembrane helix</keyword>
<evidence type="ECO:0000259" key="7">
    <source>
        <dbReference type="PROSITE" id="PS50111"/>
    </source>
</evidence>
<feature type="region of interest" description="Disordered" evidence="5">
    <location>
        <begin position="487"/>
        <end position="510"/>
    </location>
</feature>
<dbReference type="SMART" id="SM00283">
    <property type="entry name" value="MA"/>
    <property type="match status" value="1"/>
</dbReference>
<dbReference type="SUPFAM" id="SSF58104">
    <property type="entry name" value="Methyl-accepting chemotaxis protein (MCP) signaling domain"/>
    <property type="match status" value="1"/>
</dbReference>
<dbReference type="SMART" id="SM00065">
    <property type="entry name" value="GAF"/>
    <property type="match status" value="1"/>
</dbReference>
<dbReference type="PATRIC" id="fig|761659.10.peg.3324"/>
<dbReference type="KEGG" id="srm:SRM_03048"/>
<dbReference type="PANTHER" id="PTHR32089:SF112">
    <property type="entry name" value="LYSOZYME-LIKE PROTEIN-RELATED"/>
    <property type="match status" value="1"/>
</dbReference>
<dbReference type="PROSITE" id="PS50111">
    <property type="entry name" value="CHEMOTAXIS_TRANSDUC_2"/>
    <property type="match status" value="1"/>
</dbReference>
<feature type="compositionally biased region" description="Low complexity" evidence="5">
    <location>
        <begin position="487"/>
        <end position="498"/>
    </location>
</feature>
<dbReference type="Pfam" id="PF13185">
    <property type="entry name" value="GAF_2"/>
    <property type="match status" value="1"/>
</dbReference>
<dbReference type="GO" id="GO:0004888">
    <property type="term" value="F:transmembrane signaling receptor activity"/>
    <property type="evidence" value="ECO:0007669"/>
    <property type="project" value="InterPro"/>
</dbReference>
<reference evidence="9 10" key="1">
    <citation type="journal article" date="2010" name="ISME J.">
        <title>Fine-scale evolution: genomic, phenotypic and ecological differentiation in two coexisting Salinibacter ruber strains.</title>
        <authorList>
            <person name="Pena A."/>
            <person name="Teeling H."/>
            <person name="Huerta-Cepas J."/>
            <person name="Santos F."/>
            <person name="Yarza P."/>
            <person name="Brito-Echeverria J."/>
            <person name="Lucio M."/>
            <person name="Schmitt-Kopplin P."/>
            <person name="Meseguer I."/>
            <person name="Schenowitz C."/>
            <person name="Dossat C."/>
            <person name="Barbe V."/>
            <person name="Dopazo J."/>
            <person name="Rossello-Mora R."/>
            <person name="Schuler M."/>
            <person name="Glockner F.O."/>
            <person name="Amann R."/>
            <person name="Gabaldon T."/>
            <person name="Anton J."/>
        </authorList>
    </citation>
    <scope>NUCLEOTIDE SEQUENCE [LARGE SCALE GENOMIC DNA]</scope>
    <source>
        <strain evidence="9 10">M8</strain>
    </source>
</reference>
<dbReference type="InterPro" id="IPR003018">
    <property type="entry name" value="GAF"/>
</dbReference>
<keyword evidence="2 4" id="KW-0807">Transducer</keyword>
<evidence type="ECO:0000256" key="1">
    <source>
        <dbReference type="ARBA" id="ARBA00004370"/>
    </source>
</evidence>
<dbReference type="PRINTS" id="PR00260">
    <property type="entry name" value="CHEMTRNSDUCR"/>
</dbReference>
<protein>
    <submittedName>
        <fullName evidence="9">Methyl-accepting chemotaxis protein</fullName>
    </submittedName>
</protein>
<reference evidence="10" key="2">
    <citation type="submission" date="2010-04" db="EMBL/GenBank/DDBJ databases">
        <title>Genome sequence of Salinibacter ruber M8.</title>
        <authorList>
            <consortium name="Genoscope"/>
        </authorList>
    </citation>
    <scope>NUCLEOTIDE SEQUENCE [LARGE SCALE GENOMIC DNA]</scope>
    <source>
        <strain evidence="10">M8</strain>
    </source>
</reference>
<dbReference type="InterPro" id="IPR029016">
    <property type="entry name" value="GAF-like_dom_sf"/>
</dbReference>
<dbReference type="InterPro" id="IPR004089">
    <property type="entry name" value="MCPsignal_dom"/>
</dbReference>
<dbReference type="GO" id="GO:0006935">
    <property type="term" value="P:chemotaxis"/>
    <property type="evidence" value="ECO:0007669"/>
    <property type="project" value="InterPro"/>
</dbReference>
<name>D5HD64_SALRM</name>
<dbReference type="Gene3D" id="1.10.287.950">
    <property type="entry name" value="Methyl-accepting chemotaxis protein"/>
    <property type="match status" value="1"/>
</dbReference>
<dbReference type="FunFam" id="1.10.287.950:FF:000001">
    <property type="entry name" value="Methyl-accepting chemotaxis sensory transducer"/>
    <property type="match status" value="1"/>
</dbReference>
<evidence type="ECO:0000256" key="5">
    <source>
        <dbReference type="SAM" id="MobiDB-lite"/>
    </source>
</evidence>
<sequence>MRLKDTPVPATLTSPAPASDTLHFGGLSVGDSRLRIGRSHTESMGEPAGTASAHFPPFAWTRGRPPAPIGPAGSHDAEGGWPRPFNASFINDAVTVLRTRLIRVRCPTITPFMPDFCNKGVFLMCSFADDTSKAERSAPASSPQPSADGPTPSPARRIFVAFGAAMLTASAGVAGAFALSSVWISAFVLGTCGLLATGIASHVAWRVGRSVHRVRHTVEAHPAEGRGASQSSRPDDFFGDLPARLHTLTDEVERRGAHMDALGQMMTRTSTEAEVHAAFRTFLEEVRNVTQAQYAALSIFDEDGEIVEFFTLGLTDEQEAAIDHPPEGEGLLGYIPEQQVTLRLDDMTTHSESVGFPDGHPPMQSLLAAPITYQDQALGNLYLSDKEEVTTFDAADERFVEAAAEAAAVLINERQSRRRNERTRQTLRRETRALADVLGQLAEGDLSVDVPQDSDDEDLARVWARLDETVHSLRTLIGRITEATRELSATSTQLSSTADDMSAGAEEQSTQLDDVAAAMEEMSRTIGENAETVDRTSKRAEAARAAAQENGDIIYRAIEKMEQVGEVVEHSAETINQLGASSEAIGEIVATIDDIADQTNLLALNAAIEAARAGEHGDGFAVVAEEVQSLAERTAEATERIEQMITSVQRETEQAVAAMDDGTEEARQGIELANEAGAALDEMIEDIQAVAGDIDDIAAATEQQSATSERVSQNIKEISTVTSQTAQDVTEIAQSAADLSDLSGRLVATTDQFVLEGEDQQAPAASPARGDGAPSVSAP</sequence>
<accession>D5HD64</accession>
<evidence type="ECO:0000256" key="3">
    <source>
        <dbReference type="ARBA" id="ARBA00029447"/>
    </source>
</evidence>
<dbReference type="PANTHER" id="PTHR32089">
    <property type="entry name" value="METHYL-ACCEPTING CHEMOTAXIS PROTEIN MCPB"/>
    <property type="match status" value="1"/>
</dbReference>
<dbReference type="Proteomes" id="UP000000933">
    <property type="component" value="Chromosome"/>
</dbReference>
<dbReference type="GO" id="GO:0016020">
    <property type="term" value="C:membrane"/>
    <property type="evidence" value="ECO:0007669"/>
    <property type="project" value="UniProtKB-SubCell"/>
</dbReference>
<dbReference type="GO" id="GO:0007165">
    <property type="term" value="P:signal transduction"/>
    <property type="evidence" value="ECO:0007669"/>
    <property type="project" value="UniProtKB-KW"/>
</dbReference>